<sequence>MLPTHPTLPTTPFRRRGHCAAVALAAGALVLTACSSGDGGGGGGTKSEGPASDKNVSSNYTLGTAADSKGPAPDSPGAKKGGTVTVLQRDAFHHLDPGQIYYADMLADQMLYNRTLTSYKIDEKGRVKLVGDLATDIGTPSDGGRTWKFTLKDGIKFEDGSPITSKDIRWGIERLYASFETDGPQYIQQWLSGEGTTYRKALPDGPYDGKHLPSSVLDTPDDKTVVFHFRQPHADAPFATAMPSIGPVKAEKDGRQKYDNAPFSSGPYKVGDYKVGKSLTLVRNEHWDPATDPVRHQYADRFEISFGHQLGDSTRRLLAGQGNDRNGMSLSNAVAPEMTEKVLSDPGTKARRFDEIQPYLDVMTINNDRIKDVKVRKALAYAMPNAQIVQQMGGATAAQLATNLIPPSIDGYRPTDPFGKKAKPNGDPEKARALLKEAGKEGQEIVYAYANTDVQQKVSVVVAQALERAGFKVQKKEVDSNNWASAIGEVKNGFDIYRTSWGADWPVASTVVPPLYDGRVISDGSQNYSHHNNPAVNTEIDRINAIPDVKKAAPEWQKLADRILTEDVPVVPTFANLQFSLWGPNLGGVKYMPVYGTPDPTGVFVK</sequence>
<dbReference type="SUPFAM" id="SSF53850">
    <property type="entry name" value="Periplasmic binding protein-like II"/>
    <property type="match status" value="1"/>
</dbReference>
<accession>A0ABN0YCW0</accession>
<dbReference type="PANTHER" id="PTHR30290">
    <property type="entry name" value="PERIPLASMIC BINDING COMPONENT OF ABC TRANSPORTER"/>
    <property type="match status" value="1"/>
</dbReference>
<dbReference type="Gene3D" id="3.40.190.10">
    <property type="entry name" value="Periplasmic binding protein-like II"/>
    <property type="match status" value="1"/>
</dbReference>
<name>A0ABN0YCW0_9ACTN</name>
<feature type="compositionally biased region" description="Gly residues" evidence="1">
    <location>
        <begin position="37"/>
        <end position="46"/>
    </location>
</feature>
<dbReference type="CDD" id="cd08506">
    <property type="entry name" value="PBP2_clavulanate_OppA2"/>
    <property type="match status" value="1"/>
</dbReference>
<organism evidence="3 4">
    <name type="scientific">Streptomyces luteireticuli</name>
    <dbReference type="NCBI Taxonomy" id="173858"/>
    <lineage>
        <taxon>Bacteria</taxon>
        <taxon>Bacillati</taxon>
        <taxon>Actinomycetota</taxon>
        <taxon>Actinomycetes</taxon>
        <taxon>Kitasatosporales</taxon>
        <taxon>Streptomycetaceae</taxon>
        <taxon>Streptomyces</taxon>
    </lineage>
</organism>
<comment type="caution">
    <text evidence="3">The sequence shown here is derived from an EMBL/GenBank/DDBJ whole genome shotgun (WGS) entry which is preliminary data.</text>
</comment>
<proteinExistence type="predicted"/>
<protein>
    <submittedName>
        <fullName evidence="3">ABC transporter substrate-binding protein</fullName>
    </submittedName>
</protein>
<evidence type="ECO:0000259" key="2">
    <source>
        <dbReference type="Pfam" id="PF00496"/>
    </source>
</evidence>
<reference evidence="3 4" key="1">
    <citation type="journal article" date="2019" name="Int. J. Syst. Evol. Microbiol.">
        <title>The Global Catalogue of Microorganisms (GCM) 10K type strain sequencing project: providing services to taxonomists for standard genome sequencing and annotation.</title>
        <authorList>
            <consortium name="The Broad Institute Genomics Platform"/>
            <consortium name="The Broad Institute Genome Sequencing Center for Infectious Disease"/>
            <person name="Wu L."/>
            <person name="Ma J."/>
        </authorList>
    </citation>
    <scope>NUCLEOTIDE SEQUENCE [LARGE SCALE GENOMIC DNA]</scope>
    <source>
        <strain evidence="3 4">JCM 4788</strain>
    </source>
</reference>
<dbReference type="InterPro" id="IPR000914">
    <property type="entry name" value="SBP_5_dom"/>
</dbReference>
<dbReference type="InterPro" id="IPR030678">
    <property type="entry name" value="Peptide/Ni-bd"/>
</dbReference>
<keyword evidence="4" id="KW-1185">Reference proteome</keyword>
<dbReference type="RefSeq" id="WP_344020228.1">
    <property type="nucleotide sequence ID" value="NZ_BAAABX010000009.1"/>
</dbReference>
<dbReference type="Gene3D" id="3.10.105.10">
    <property type="entry name" value="Dipeptide-binding Protein, Domain 3"/>
    <property type="match status" value="1"/>
</dbReference>
<dbReference type="Proteomes" id="UP001500879">
    <property type="component" value="Unassembled WGS sequence"/>
</dbReference>
<dbReference type="Pfam" id="PF00496">
    <property type="entry name" value="SBP_bac_5"/>
    <property type="match status" value="1"/>
</dbReference>
<feature type="region of interest" description="Disordered" evidence="1">
    <location>
        <begin position="37"/>
        <end position="82"/>
    </location>
</feature>
<dbReference type="InterPro" id="IPR039424">
    <property type="entry name" value="SBP_5"/>
</dbReference>
<evidence type="ECO:0000256" key="1">
    <source>
        <dbReference type="SAM" id="MobiDB-lite"/>
    </source>
</evidence>
<dbReference type="PIRSF" id="PIRSF002741">
    <property type="entry name" value="MppA"/>
    <property type="match status" value="1"/>
</dbReference>
<dbReference type="EMBL" id="BAAABX010000009">
    <property type="protein sequence ID" value="GAA0391328.1"/>
    <property type="molecule type" value="Genomic_DNA"/>
</dbReference>
<gene>
    <name evidence="3" type="ORF">GCM10010357_09990</name>
</gene>
<dbReference type="PANTHER" id="PTHR30290:SF83">
    <property type="entry name" value="ABC TRANSPORTER SUBSTRATE-BINDING PROTEIN"/>
    <property type="match status" value="1"/>
</dbReference>
<evidence type="ECO:0000313" key="3">
    <source>
        <dbReference type="EMBL" id="GAA0391328.1"/>
    </source>
</evidence>
<feature type="domain" description="Solute-binding protein family 5" evidence="2">
    <location>
        <begin position="128"/>
        <end position="519"/>
    </location>
</feature>
<evidence type="ECO:0000313" key="4">
    <source>
        <dbReference type="Proteomes" id="UP001500879"/>
    </source>
</evidence>